<dbReference type="Proteomes" id="UP000292027">
    <property type="component" value="Unassembled WGS sequence"/>
</dbReference>
<evidence type="ECO:0000313" key="2">
    <source>
        <dbReference type="Proteomes" id="UP000292027"/>
    </source>
</evidence>
<name>A0A4V2FXN3_9ACTN</name>
<keyword evidence="2" id="KW-1185">Reference proteome</keyword>
<dbReference type="EMBL" id="SHKR01000013">
    <property type="protein sequence ID" value="RZU14276.1"/>
    <property type="molecule type" value="Genomic_DNA"/>
</dbReference>
<evidence type="ECO:0000313" key="1">
    <source>
        <dbReference type="EMBL" id="RZU14276.1"/>
    </source>
</evidence>
<proteinExistence type="predicted"/>
<gene>
    <name evidence="1" type="ORF">EV645_5147</name>
</gene>
<dbReference type="AlphaFoldDB" id="A0A4V2FXN3"/>
<comment type="caution">
    <text evidence="1">The sequence shown here is derived from an EMBL/GenBank/DDBJ whole genome shotgun (WGS) entry which is preliminary data.</text>
</comment>
<reference evidence="1 2" key="1">
    <citation type="journal article" date="2015" name="Stand. Genomic Sci.">
        <title>Genomic Encyclopedia of Bacterial and Archaeal Type Strains, Phase III: the genomes of soil and plant-associated and newly described type strains.</title>
        <authorList>
            <person name="Whitman W.B."/>
            <person name="Woyke T."/>
            <person name="Klenk H.P."/>
            <person name="Zhou Y."/>
            <person name="Lilburn T.G."/>
            <person name="Beck B.J."/>
            <person name="De Vos P."/>
            <person name="Vandamme P."/>
            <person name="Eisen J.A."/>
            <person name="Garrity G."/>
            <person name="Hugenholtz P."/>
            <person name="Kyrpides N.C."/>
        </authorList>
    </citation>
    <scope>NUCLEOTIDE SEQUENCE [LARGE SCALE GENOMIC DNA]</scope>
    <source>
        <strain evidence="1 2">VKM Ac-2540</strain>
    </source>
</reference>
<organism evidence="1 2">
    <name type="scientific">Kribbella rubisoli</name>
    <dbReference type="NCBI Taxonomy" id="3075929"/>
    <lineage>
        <taxon>Bacteria</taxon>
        <taxon>Bacillati</taxon>
        <taxon>Actinomycetota</taxon>
        <taxon>Actinomycetes</taxon>
        <taxon>Propionibacteriales</taxon>
        <taxon>Kribbellaceae</taxon>
        <taxon>Kribbella</taxon>
    </lineage>
</organism>
<protein>
    <submittedName>
        <fullName evidence="1">Uncharacterized protein</fullName>
    </submittedName>
</protein>
<sequence>MGMARPALEDRVAAVCEQLELAERQLDLPLIRDLLEPQAATRLSGKLGDRRKSVKRALSTATEDAGWDLFATEEKAARQLMAELFALVQGRLFSSAGLDNGIAGAARRLLQDVQELSGLDRGVLVTFSPDTESVDHTIGLVRLRFPGTTVWDLPFAVHEFGHHAVHELAHIDAAHSDDRPLRSLVTGPFGTKAGLDESHVHELIADVFATVALGATYPIACIQRRINAKQRATDGTTHPSWQRRVTTMVAALDHMTKLSDDKRYAATAAQLVLPAWQALTGQAAPPDAPELKALAHKAVDVLARHAPKLTYDDKESAVLVKYELTTAAQPGPPRPVEVPPNAGPAAIVDAAWRWRRQNPDATPVQRSRVDKHAIALCTAVPTDRGN</sequence>
<accession>A0A4V2FXN3</accession>